<name>A0A2P6S4I6_ROSCH</name>
<gene>
    <name evidence="1" type="ORF">RchiOBHm_Chr2g0168161</name>
</gene>
<keyword evidence="2" id="KW-1185">Reference proteome</keyword>
<comment type="caution">
    <text evidence="1">The sequence shown here is derived from an EMBL/GenBank/DDBJ whole genome shotgun (WGS) entry which is preliminary data.</text>
</comment>
<sequence>MLSPSTLYKAYLVVKFARNAFGFKHLPGEVSVGLEGGERTKQTLLLHIDGKLRKRDGLLKREG</sequence>
<evidence type="ECO:0000313" key="2">
    <source>
        <dbReference type="Proteomes" id="UP000238479"/>
    </source>
</evidence>
<dbReference type="Proteomes" id="UP000238479">
    <property type="component" value="Chromosome 2"/>
</dbReference>
<dbReference type="InterPro" id="IPR025886">
    <property type="entry name" value="PP2-like"/>
</dbReference>
<dbReference type="Gramene" id="PRQ53586">
    <property type="protein sequence ID" value="PRQ53586"/>
    <property type="gene ID" value="RchiOBHm_Chr2g0168161"/>
</dbReference>
<reference evidence="1 2" key="1">
    <citation type="journal article" date="2018" name="Nat. Genet.">
        <title>The Rosa genome provides new insights in the design of modern roses.</title>
        <authorList>
            <person name="Bendahmane M."/>
        </authorList>
    </citation>
    <scope>NUCLEOTIDE SEQUENCE [LARGE SCALE GENOMIC DNA]</scope>
    <source>
        <strain evidence="2">cv. Old Blush</strain>
    </source>
</reference>
<accession>A0A2P6S4I6</accession>
<protein>
    <submittedName>
        <fullName evidence="1">Putative phloem protein</fullName>
    </submittedName>
</protein>
<dbReference type="EMBL" id="PDCK01000040">
    <property type="protein sequence ID" value="PRQ53586.1"/>
    <property type="molecule type" value="Genomic_DNA"/>
</dbReference>
<evidence type="ECO:0000313" key="1">
    <source>
        <dbReference type="EMBL" id="PRQ53586.1"/>
    </source>
</evidence>
<dbReference type="Pfam" id="PF14299">
    <property type="entry name" value="PP2"/>
    <property type="match status" value="1"/>
</dbReference>
<organism evidence="1 2">
    <name type="scientific">Rosa chinensis</name>
    <name type="common">China rose</name>
    <dbReference type="NCBI Taxonomy" id="74649"/>
    <lineage>
        <taxon>Eukaryota</taxon>
        <taxon>Viridiplantae</taxon>
        <taxon>Streptophyta</taxon>
        <taxon>Embryophyta</taxon>
        <taxon>Tracheophyta</taxon>
        <taxon>Spermatophyta</taxon>
        <taxon>Magnoliopsida</taxon>
        <taxon>eudicotyledons</taxon>
        <taxon>Gunneridae</taxon>
        <taxon>Pentapetalae</taxon>
        <taxon>rosids</taxon>
        <taxon>fabids</taxon>
        <taxon>Rosales</taxon>
        <taxon>Rosaceae</taxon>
        <taxon>Rosoideae</taxon>
        <taxon>Rosoideae incertae sedis</taxon>
        <taxon>Rosa</taxon>
    </lineage>
</organism>
<dbReference type="AlphaFoldDB" id="A0A2P6S4I6"/>
<proteinExistence type="predicted"/>